<dbReference type="AlphaFoldDB" id="A0AB34K5P3"/>
<comment type="caution">
    <text evidence="4">The sequence shown here is derived from an EMBL/GenBank/DDBJ whole genome shotgun (WGS) entry which is preliminary data.</text>
</comment>
<sequence>MRAGTAENGVAPASTQGQELPKPVEPSDQSTNSEVCDGVSPEGSWFGLLAGQDWDPSLEVNEGDRLQLLEERNAALTAILSRYTALVDEQQRIIEEQHDLVPMNETERERLVRELRVELQIVRQEAAEQRRISEELRIQRNGLAEAVKKYEALLDGMGIEPLPNASPFLTACAERATRSIDGIATSGVAMGAAADGGVHPWDNDFMGAMPTEIGSPLGRALPSAFRSLPVDMHLKNLGAKGPPRIISGVPEKVAAMNTFTLHSDEGLVTVRARSRGTAYHLKRMVAIQLHISPRLDIQLQVSGRTLRDDAPIEQYDDSHAQRLSLVIKPRPLSEFMTSEAQQTIKQLRIRPTRRGTAMDTVFIATPVSATTTVSELQLALSRATQLLPAIPSDPASIRLLFSPVFVTPDLLLGRKSRVLMNPESSLARCQVVNDDILYLEY</sequence>
<reference evidence="4 5" key="1">
    <citation type="journal article" date="2024" name="Science">
        <title>Giant polyketide synthase enzymes in the biosynthesis of giant marine polyether toxins.</title>
        <authorList>
            <person name="Fallon T.R."/>
            <person name="Shende V.V."/>
            <person name="Wierzbicki I.H."/>
            <person name="Pendleton A.L."/>
            <person name="Watervoot N.F."/>
            <person name="Auber R.P."/>
            <person name="Gonzalez D.J."/>
            <person name="Wisecaver J.H."/>
            <person name="Moore B.S."/>
        </authorList>
    </citation>
    <scope>NUCLEOTIDE SEQUENCE [LARGE SCALE GENOMIC DNA]</scope>
    <source>
        <strain evidence="4 5">12B1</strain>
    </source>
</reference>
<dbReference type="EMBL" id="JBGBPQ010000001">
    <property type="protein sequence ID" value="KAL1529620.1"/>
    <property type="molecule type" value="Genomic_DNA"/>
</dbReference>
<feature type="domain" description="Ubiquitin-like" evidence="3">
    <location>
        <begin position="257"/>
        <end position="328"/>
    </location>
</feature>
<dbReference type="PROSITE" id="PS50053">
    <property type="entry name" value="UBIQUITIN_2"/>
    <property type="match status" value="1"/>
</dbReference>
<name>A0AB34K5P3_PRYPA</name>
<dbReference type="InterPro" id="IPR000626">
    <property type="entry name" value="Ubiquitin-like_dom"/>
</dbReference>
<feature type="coiled-coil region" evidence="1">
    <location>
        <begin position="112"/>
        <end position="139"/>
    </location>
</feature>
<dbReference type="Proteomes" id="UP001515480">
    <property type="component" value="Unassembled WGS sequence"/>
</dbReference>
<evidence type="ECO:0000259" key="3">
    <source>
        <dbReference type="PROSITE" id="PS50053"/>
    </source>
</evidence>
<gene>
    <name evidence="4" type="ORF">AB1Y20_000562</name>
</gene>
<accession>A0AB34K5P3</accession>
<evidence type="ECO:0000313" key="4">
    <source>
        <dbReference type="EMBL" id="KAL1529620.1"/>
    </source>
</evidence>
<keyword evidence="5" id="KW-1185">Reference proteome</keyword>
<feature type="region of interest" description="Disordered" evidence="2">
    <location>
        <begin position="1"/>
        <end position="38"/>
    </location>
</feature>
<evidence type="ECO:0000256" key="1">
    <source>
        <dbReference type="SAM" id="Coils"/>
    </source>
</evidence>
<keyword evidence="1" id="KW-0175">Coiled coil</keyword>
<evidence type="ECO:0000256" key="2">
    <source>
        <dbReference type="SAM" id="MobiDB-lite"/>
    </source>
</evidence>
<protein>
    <recommendedName>
        <fullName evidence="3">Ubiquitin-like domain-containing protein</fullName>
    </recommendedName>
</protein>
<evidence type="ECO:0000313" key="5">
    <source>
        <dbReference type="Proteomes" id="UP001515480"/>
    </source>
</evidence>
<organism evidence="4 5">
    <name type="scientific">Prymnesium parvum</name>
    <name type="common">Toxic golden alga</name>
    <dbReference type="NCBI Taxonomy" id="97485"/>
    <lineage>
        <taxon>Eukaryota</taxon>
        <taxon>Haptista</taxon>
        <taxon>Haptophyta</taxon>
        <taxon>Prymnesiophyceae</taxon>
        <taxon>Prymnesiales</taxon>
        <taxon>Prymnesiaceae</taxon>
        <taxon>Prymnesium</taxon>
    </lineage>
</organism>
<proteinExistence type="predicted"/>